<proteinExistence type="inferred from homology"/>
<evidence type="ECO:0000259" key="4">
    <source>
        <dbReference type="Pfam" id="PF00535"/>
    </source>
</evidence>
<evidence type="ECO:0000313" key="6">
    <source>
        <dbReference type="Proteomes" id="UP001211044"/>
    </source>
</evidence>
<dbReference type="InterPro" id="IPR029044">
    <property type="entry name" value="Nucleotide-diphossugar_trans"/>
</dbReference>
<dbReference type="Pfam" id="PF00535">
    <property type="entry name" value="Glycos_transf_2"/>
    <property type="match status" value="1"/>
</dbReference>
<dbReference type="InterPro" id="IPR039528">
    <property type="entry name" value="DPM1-like"/>
</dbReference>
<evidence type="ECO:0000256" key="3">
    <source>
        <dbReference type="ARBA" id="ARBA00022679"/>
    </source>
</evidence>
<comment type="similarity">
    <text evidence="1">Belongs to the glycosyltransferase 2 family.</text>
</comment>
<dbReference type="AlphaFoldDB" id="A0AB38XL93"/>
<dbReference type="InterPro" id="IPR001173">
    <property type="entry name" value="Glyco_trans_2-like"/>
</dbReference>
<protein>
    <submittedName>
        <fullName evidence="5">Polyprenol monophosphomannose synthase</fullName>
    </submittedName>
</protein>
<dbReference type="GO" id="GO:0009247">
    <property type="term" value="P:glycolipid biosynthetic process"/>
    <property type="evidence" value="ECO:0007669"/>
    <property type="project" value="TreeGrafter"/>
</dbReference>
<dbReference type="SUPFAM" id="SSF53448">
    <property type="entry name" value="Nucleotide-diphospho-sugar transferases"/>
    <property type="match status" value="1"/>
</dbReference>
<dbReference type="Proteomes" id="UP001211044">
    <property type="component" value="Chromosome"/>
</dbReference>
<feature type="domain" description="Glycosyltransferase 2-like" evidence="4">
    <location>
        <begin position="6"/>
        <end position="168"/>
    </location>
</feature>
<dbReference type="GO" id="GO:0016020">
    <property type="term" value="C:membrane"/>
    <property type="evidence" value="ECO:0007669"/>
    <property type="project" value="GOC"/>
</dbReference>
<keyword evidence="2" id="KW-0328">Glycosyltransferase</keyword>
<dbReference type="RefSeq" id="WP_004805257.1">
    <property type="nucleotide sequence ID" value="NZ_CP116394.1"/>
</dbReference>
<sequence length="231" mass="26018">MPKEVVIVPTYNEAENLPILLEQLSKLPLDVLVVDDDSPDGTGRIAKAFANTFERIFLLSRHTKEGLAPAYRAGFDWAIERDYDLIAQMDADGSHRVQDLERIIARAHQADLPALVIGSRWIRGGRVVGWPKWRELLSRAGNLYIRAMLSLPVADATAGLRVYSAEAFALLKPQTSGYVFQTELTRAVHKANLRVAEVPIVFPQRRSGYSKMSSRIFWESLVQVTRWAFAK</sequence>
<name>A0AB38XL93_9ACTO</name>
<gene>
    <name evidence="5" type="ORF">PIG85_05475</name>
</gene>
<dbReference type="KEGG" id="wne:PIG85_05475"/>
<organism evidence="5 6">
    <name type="scientific">Winkia neuii subsp. anitrata</name>
    <dbReference type="NCBI Taxonomy" id="29318"/>
    <lineage>
        <taxon>Bacteria</taxon>
        <taxon>Bacillati</taxon>
        <taxon>Actinomycetota</taxon>
        <taxon>Actinomycetes</taxon>
        <taxon>Actinomycetales</taxon>
        <taxon>Actinomycetaceae</taxon>
        <taxon>Winkia</taxon>
    </lineage>
</organism>
<evidence type="ECO:0000256" key="2">
    <source>
        <dbReference type="ARBA" id="ARBA00022676"/>
    </source>
</evidence>
<dbReference type="CDD" id="cd06442">
    <property type="entry name" value="DPM1_like"/>
    <property type="match status" value="1"/>
</dbReference>
<accession>A0AB38XL93</accession>
<keyword evidence="3" id="KW-0808">Transferase</keyword>
<dbReference type="FunFam" id="3.90.550.10:FF:000122">
    <property type="entry name" value="Dolichol-phosphate mannosyltransferase subunit 1"/>
    <property type="match status" value="1"/>
</dbReference>
<dbReference type="EMBL" id="CP116394">
    <property type="protein sequence ID" value="WCE45127.1"/>
    <property type="molecule type" value="Genomic_DNA"/>
</dbReference>
<dbReference type="Gene3D" id="3.90.550.10">
    <property type="entry name" value="Spore Coat Polysaccharide Biosynthesis Protein SpsA, Chain A"/>
    <property type="match status" value="1"/>
</dbReference>
<dbReference type="PANTHER" id="PTHR43398">
    <property type="entry name" value="DOLICHOL-PHOSPHATE MANNOSYLTRANSFERASE SUBUNIT 1"/>
    <property type="match status" value="1"/>
</dbReference>
<dbReference type="GO" id="GO:0004582">
    <property type="term" value="F:dolichyl-phosphate beta-D-mannosyltransferase activity"/>
    <property type="evidence" value="ECO:0007669"/>
    <property type="project" value="InterPro"/>
</dbReference>
<dbReference type="PANTHER" id="PTHR43398:SF1">
    <property type="entry name" value="DOLICHOL-PHOSPHATE MANNOSYLTRANSFERASE SUBUNIT 1"/>
    <property type="match status" value="1"/>
</dbReference>
<reference evidence="5" key="1">
    <citation type="submission" date="2023-01" db="EMBL/GenBank/DDBJ databases">
        <title>Comparative Genomic Analysis of the Clinically-Derived Winkia Strain NY0527 Provides Evidence into the Taxonomic Reassignment of Winkia neuii and Characterizes Their Virulence Traits.</title>
        <authorList>
            <person name="Cai X."/>
            <person name="Peng Y."/>
            <person name="Li M."/>
            <person name="Qiu Y."/>
            <person name="Wang Y."/>
            <person name="Xu L."/>
            <person name="Hou Q."/>
        </authorList>
    </citation>
    <scope>NUCLEOTIDE SEQUENCE</scope>
    <source>
        <strain evidence="5">NY0527</strain>
    </source>
</reference>
<evidence type="ECO:0000313" key="5">
    <source>
        <dbReference type="EMBL" id="WCE45127.1"/>
    </source>
</evidence>
<evidence type="ECO:0000256" key="1">
    <source>
        <dbReference type="ARBA" id="ARBA00006739"/>
    </source>
</evidence>